<reference evidence="1" key="4">
    <citation type="journal article" date="2007" name="Genome Biol.">
        <title>Update of the Anopheles gambiae PEST genome assembly.</title>
        <authorList>
            <person name="Sharakhova M.V."/>
            <person name="Hammond M.P."/>
            <person name="Lobo N.F."/>
            <person name="Krzywinski J."/>
            <person name="Unger M.F."/>
            <person name="Hillenmeyer M.E."/>
            <person name="Bruggner R.V."/>
            <person name="Birney E."/>
            <person name="Collins F.H."/>
        </authorList>
    </citation>
    <scope>NUCLEOTIDE SEQUENCE</scope>
    <source>
        <strain evidence="1">PEST</strain>
    </source>
</reference>
<reference evidence="1" key="3">
    <citation type="journal article" date="2004" name="Trends Parasitol.">
        <title>The Anopheles gambiae genome: an update.</title>
        <authorList>
            <person name="Mongin E."/>
            <person name="Louis C."/>
            <person name="Holt R.A."/>
            <person name="Birney E."/>
            <person name="Collins F.H."/>
        </authorList>
    </citation>
    <scope>NUCLEOTIDE SEQUENCE</scope>
    <source>
        <strain evidence="1">PEST</strain>
    </source>
</reference>
<organism evidence="1">
    <name type="scientific">Anopheles gambiae</name>
    <name type="common">African malaria mosquito</name>
    <dbReference type="NCBI Taxonomy" id="7165"/>
    <lineage>
        <taxon>Eukaryota</taxon>
        <taxon>Metazoa</taxon>
        <taxon>Ecdysozoa</taxon>
        <taxon>Arthropoda</taxon>
        <taxon>Hexapoda</taxon>
        <taxon>Insecta</taxon>
        <taxon>Pterygota</taxon>
        <taxon>Neoptera</taxon>
        <taxon>Endopterygota</taxon>
        <taxon>Diptera</taxon>
        <taxon>Nematocera</taxon>
        <taxon>Culicoidea</taxon>
        <taxon>Culicidae</taxon>
        <taxon>Anophelinae</taxon>
        <taxon>Anopheles</taxon>
    </lineage>
</organism>
<protein>
    <submittedName>
        <fullName evidence="1">AGAP011692-PA</fullName>
    </submittedName>
</protein>
<sequence>MIEKPSSRETNANNFGTYSVKTASSFSSSFNEEHNASHARKSIIADNSGVSPFEPVVHKVNVTGSG</sequence>
<dbReference type="STRING" id="7165.A7UVH3"/>
<reference evidence="1" key="2">
    <citation type="submission" date="2002-03" db="EMBL/GenBank/DDBJ databases">
        <authorList>
            <consortium name="The Anopheles Genome Sequencing Consortium"/>
        </authorList>
    </citation>
    <scope>NUCLEOTIDE SEQUENCE</scope>
    <source>
        <strain evidence="1">PEST</strain>
    </source>
</reference>
<dbReference type="VEuPathDB" id="VectorBase:AGAMI1_004219"/>
<dbReference type="InParanoid" id="A7UVH3"/>
<dbReference type="HOGENOM" id="CLU_2838416_0_0_1"/>
<feature type="non-terminal residue" evidence="1">
    <location>
        <position position="66"/>
    </location>
</feature>
<reference evidence="1" key="1">
    <citation type="journal article" date="2002" name="Science">
        <title>The genome sequence of the malaria mosquito Anopheles gambiae.</title>
        <authorList>
            <person name="Holt R.A."/>
            <person name="Subramanian G.M."/>
            <person name="Halpern A."/>
            <person name="Sutton G.G."/>
            <person name="Charlab R."/>
            <person name="Nusskern D.R."/>
            <person name="Wincker P."/>
            <person name="Clark A.G."/>
            <person name="Ribeiro J.M."/>
            <person name="Wides R."/>
            <person name="Salzberg S.L."/>
            <person name="Loftus B."/>
            <person name="Yandell M."/>
            <person name="Majoros W.H."/>
            <person name="Rusch D.B."/>
            <person name="Lai Z."/>
            <person name="Kraft C.L."/>
            <person name="Abril J.F."/>
            <person name="Anthouard V."/>
            <person name="Arensburger P."/>
            <person name="Atkinson P.W."/>
            <person name="Baden H."/>
            <person name="de Berardinis V."/>
            <person name="Baldwin D."/>
            <person name="Benes V."/>
            <person name="Biedler J."/>
            <person name="Blass C."/>
            <person name="Bolanos R."/>
            <person name="Boscus D."/>
            <person name="Barnstead M."/>
            <person name="Cai S."/>
            <person name="Center A."/>
            <person name="Chaturverdi K."/>
            <person name="Christophides G.K."/>
            <person name="Chrystal M.A."/>
            <person name="Clamp M."/>
            <person name="Cravchik A."/>
            <person name="Curwen V."/>
            <person name="Dana A."/>
            <person name="Delcher A."/>
            <person name="Dew I."/>
            <person name="Evans C.A."/>
            <person name="Flanigan M."/>
            <person name="Grundschober-Freimoser A."/>
            <person name="Friedli L."/>
            <person name="Gu Z."/>
            <person name="Guan P."/>
            <person name="Guigo R."/>
            <person name="Hillenmeyer M.E."/>
            <person name="Hladun S.L."/>
            <person name="Hogan J.R."/>
            <person name="Hong Y.S."/>
            <person name="Hoover J."/>
            <person name="Jaillon O."/>
            <person name="Ke Z."/>
            <person name="Kodira C."/>
            <person name="Kokoza E."/>
            <person name="Koutsos A."/>
            <person name="Letunic I."/>
            <person name="Levitsky A."/>
            <person name="Liang Y."/>
            <person name="Lin J.J."/>
            <person name="Lobo N.F."/>
            <person name="Lopez J.R."/>
            <person name="Malek J.A."/>
            <person name="McIntosh T.C."/>
            <person name="Meister S."/>
            <person name="Miller J."/>
            <person name="Mobarry C."/>
            <person name="Mongin E."/>
            <person name="Murphy S.D."/>
            <person name="O'Brochta D.A."/>
            <person name="Pfannkoch C."/>
            <person name="Qi R."/>
            <person name="Regier M.A."/>
            <person name="Remington K."/>
            <person name="Shao H."/>
            <person name="Sharakhova M.V."/>
            <person name="Sitter C.D."/>
            <person name="Shetty J."/>
            <person name="Smith T.J."/>
            <person name="Strong R."/>
            <person name="Sun J."/>
            <person name="Thomasova D."/>
            <person name="Ton L.Q."/>
            <person name="Topalis P."/>
            <person name="Tu Z."/>
            <person name="Unger M.F."/>
            <person name="Walenz B."/>
            <person name="Wang A."/>
            <person name="Wang J."/>
            <person name="Wang M."/>
            <person name="Wang X."/>
            <person name="Woodford K.J."/>
            <person name="Wortman J.R."/>
            <person name="Wu M."/>
            <person name="Yao A."/>
            <person name="Zdobnov E.M."/>
            <person name="Zhang H."/>
            <person name="Zhao Q."/>
            <person name="Zhao S."/>
            <person name="Zhu S.C."/>
            <person name="Zhimulev I."/>
            <person name="Coluzzi M."/>
            <person name="della Torre A."/>
            <person name="Roth C.W."/>
            <person name="Louis C."/>
            <person name="Kalush F."/>
            <person name="Mural R.J."/>
            <person name="Myers E.W."/>
            <person name="Adams M.D."/>
            <person name="Smith H.O."/>
            <person name="Broder S."/>
            <person name="Gardner M.J."/>
            <person name="Fraser C.M."/>
            <person name="Birney E."/>
            <person name="Bork P."/>
            <person name="Brey P.T."/>
            <person name="Venter J.C."/>
            <person name="Weissenbach J."/>
            <person name="Kafatos F.C."/>
            <person name="Collins F.H."/>
            <person name="Hoffman S.L."/>
        </authorList>
    </citation>
    <scope>NUCLEOTIDE SEQUENCE [LARGE SCALE GENOMIC DNA]</scope>
    <source>
        <strain evidence="1">PEST</strain>
    </source>
</reference>
<dbReference type="VEuPathDB" id="VectorBase:AGAP029516"/>
<reference evidence="1" key="5">
    <citation type="submission" date="2011-05" db="EMBL/GenBank/DDBJ databases">
        <authorList>
            <consortium name="VectorBase"/>
        </authorList>
    </citation>
    <scope>NUCLEOTIDE SEQUENCE</scope>
    <source>
        <strain evidence="1">PEST</strain>
    </source>
</reference>
<comment type="caution">
    <text evidence="1">The sequence shown here is derived from an EMBL/GenBank/DDBJ whole genome shotgun (WGS) entry which is preliminary data.</text>
</comment>
<gene>
    <name evidence="1" type="ORF">AgaP_AGAP011692</name>
</gene>
<evidence type="ECO:0000313" key="1">
    <source>
        <dbReference type="EMBL" id="EDO63360.1"/>
    </source>
</evidence>
<dbReference type="EMBL" id="AAAB01008986">
    <property type="protein sequence ID" value="EDO63360.1"/>
    <property type="molecule type" value="Genomic_DNA"/>
</dbReference>
<dbReference type="PaxDb" id="7165-AGAP011692-PA"/>
<dbReference type="AlphaFoldDB" id="A7UVH3"/>
<proteinExistence type="predicted"/>
<name>A7UVH3_ANOGA</name>
<accession>A7UVH3</accession>